<evidence type="ECO:0000313" key="2">
    <source>
        <dbReference type="Proteomes" id="UP000579153"/>
    </source>
</evidence>
<dbReference type="RefSeq" id="WP_185078173.1">
    <property type="nucleotide sequence ID" value="NZ_CBDRAU010000002.1"/>
</dbReference>
<name>A0A7W9GKJ9_9ACTN</name>
<evidence type="ECO:0000313" key="1">
    <source>
        <dbReference type="EMBL" id="MBB5785393.1"/>
    </source>
</evidence>
<comment type="caution">
    <text evidence="1">The sequence shown here is derived from an EMBL/GenBank/DDBJ whole genome shotgun (WGS) entry which is preliminary data.</text>
</comment>
<proteinExistence type="predicted"/>
<dbReference type="Proteomes" id="UP000579153">
    <property type="component" value="Unassembled WGS sequence"/>
</dbReference>
<reference evidence="1 2" key="1">
    <citation type="submission" date="2020-08" db="EMBL/GenBank/DDBJ databases">
        <title>Sequencing the genomes of 1000 actinobacteria strains.</title>
        <authorList>
            <person name="Klenk H.-P."/>
        </authorList>
    </citation>
    <scope>NUCLEOTIDE SEQUENCE [LARGE SCALE GENOMIC DNA]</scope>
    <source>
        <strain evidence="1 2">DSM 45507</strain>
    </source>
</reference>
<accession>A0A7W9GKJ9</accession>
<sequence length="55" mass="5966">MNKEAVQGYGGGLIDVSGRTLEELKDIDDSRLKDAIDRLLDETGVTPVAKFQSSI</sequence>
<keyword evidence="2" id="KW-1185">Reference proteome</keyword>
<organism evidence="1 2">
    <name type="scientific">Nonomuraea jabiensis</name>
    <dbReference type="NCBI Taxonomy" id="882448"/>
    <lineage>
        <taxon>Bacteria</taxon>
        <taxon>Bacillati</taxon>
        <taxon>Actinomycetota</taxon>
        <taxon>Actinomycetes</taxon>
        <taxon>Streptosporangiales</taxon>
        <taxon>Streptosporangiaceae</taxon>
        <taxon>Nonomuraea</taxon>
    </lineage>
</organism>
<protein>
    <submittedName>
        <fullName evidence="1">FXSXX-COOH protein</fullName>
    </submittedName>
</protein>
<dbReference type="AlphaFoldDB" id="A0A7W9GKJ9"/>
<gene>
    <name evidence="1" type="ORF">HD596_012149</name>
</gene>
<dbReference type="EMBL" id="JACHMB010000001">
    <property type="protein sequence ID" value="MBB5785393.1"/>
    <property type="molecule type" value="Genomic_DNA"/>
</dbReference>